<evidence type="ECO:0000313" key="1">
    <source>
        <dbReference type="EMBL" id="KAJ4720139.1"/>
    </source>
</evidence>
<name>A0ACC1YAL2_MELAZ</name>
<proteinExistence type="predicted"/>
<reference evidence="1 2" key="1">
    <citation type="journal article" date="2023" name="Science">
        <title>Complex scaffold remodeling in plant triterpene biosynthesis.</title>
        <authorList>
            <person name="De La Pena R."/>
            <person name="Hodgson H."/>
            <person name="Liu J.C."/>
            <person name="Stephenson M.J."/>
            <person name="Martin A.C."/>
            <person name="Owen C."/>
            <person name="Harkess A."/>
            <person name="Leebens-Mack J."/>
            <person name="Jimenez L.E."/>
            <person name="Osbourn A."/>
            <person name="Sattely E.S."/>
        </authorList>
    </citation>
    <scope>NUCLEOTIDE SEQUENCE [LARGE SCALE GENOMIC DNA]</scope>
    <source>
        <strain evidence="2">cv. JPN11</strain>
        <tissue evidence="1">Leaf</tissue>
    </source>
</reference>
<protein>
    <submittedName>
        <fullName evidence="1">Cation/H(+) antiporter 15</fullName>
    </submittedName>
</protein>
<comment type="caution">
    <text evidence="1">The sequence shown here is derived from an EMBL/GenBank/DDBJ whole genome shotgun (WGS) entry which is preliminary data.</text>
</comment>
<keyword evidence="2" id="KW-1185">Reference proteome</keyword>
<dbReference type="EMBL" id="CM051397">
    <property type="protein sequence ID" value="KAJ4720139.1"/>
    <property type="molecule type" value="Genomic_DNA"/>
</dbReference>
<sequence length="825" mass="92070">MADTDRVLADQVPELGNNFTVCISVSKRMKYSKGIVTGEIEDIAQQHVFPIFMIQVVLVFFISRLIHFLLRPLKQPKFVCNVLTGILLGPSGLCSNKKIMDALFPRREMVVVNTLSALGGIYFLFIVSVKMDTARILRTAKTAWVPTLACLAVPFTISSCLSFRLQEYTPGIGAGGFRLYLSALLSLNFFAVISDALNELNLLTSELGQLAASSAMLNELISWFLVVLGILMQKEAIRVSVSFLCLSVLLLFTFYIAGPTIRLIVRNTPEGKPVQQIYVVAILTLPLVMSLLTDMLGVGYVPGALMSGLVVPAGQPLGSMLTDKCEAIMSNLLLPFFYIRIGQLTNIHSITDIRAFLALKTIILGTYVGKVAGSLLSMLCFKTSLRHSFLFSFILNIRGVNEFIILVRLRVSSAKSLDEASYATMVLSDLLVTAIVTPLIRIFYKHRRRLESNSSIGYCMRTLQTTSMSGELRILCGIHYEDNIYSIITLLKASNPTEFSPICAYVVHFVELVGRALPLLQPYDIMEQRIKESPTDRIMRAVTKYFFDSSDPVSIVPLKMIAPYKTMHESICRLVEDKYIPLVLIPFHKRDEIESGSSNTASLRNFNMNLQKYAPCTVGILVDRPFAPQLNSSPFYFKVAVFFIGGPDDREVISFVSRMAGHPHVGITVFRIDFTEDNRGELYENERKLDDTVINEFVADNFCNSGVLCRHVIATDVIQVMDSIRSIENNYDLVIVGKRRGTNSRLEEEMKPWVECEELGAIGDMLASVDFCEGDMSVLVIHCGCNDDSDCSSVLDENETSRFSFNLSNRDRNDEILSAQKCTHA</sequence>
<evidence type="ECO:0000313" key="2">
    <source>
        <dbReference type="Proteomes" id="UP001164539"/>
    </source>
</evidence>
<dbReference type="Proteomes" id="UP001164539">
    <property type="component" value="Chromosome 4"/>
</dbReference>
<accession>A0ACC1YAL2</accession>
<organism evidence="1 2">
    <name type="scientific">Melia azedarach</name>
    <name type="common">Chinaberry tree</name>
    <dbReference type="NCBI Taxonomy" id="155640"/>
    <lineage>
        <taxon>Eukaryota</taxon>
        <taxon>Viridiplantae</taxon>
        <taxon>Streptophyta</taxon>
        <taxon>Embryophyta</taxon>
        <taxon>Tracheophyta</taxon>
        <taxon>Spermatophyta</taxon>
        <taxon>Magnoliopsida</taxon>
        <taxon>eudicotyledons</taxon>
        <taxon>Gunneridae</taxon>
        <taxon>Pentapetalae</taxon>
        <taxon>rosids</taxon>
        <taxon>malvids</taxon>
        <taxon>Sapindales</taxon>
        <taxon>Meliaceae</taxon>
        <taxon>Melia</taxon>
    </lineage>
</organism>
<gene>
    <name evidence="1" type="ORF">OWV82_008014</name>
</gene>